<accession>A0ABT6MG39</accession>
<feature type="domain" description="DUF7340" evidence="1">
    <location>
        <begin position="127"/>
        <end position="188"/>
    </location>
</feature>
<evidence type="ECO:0000313" key="3">
    <source>
        <dbReference type="EMBL" id="MDH6282860.1"/>
    </source>
</evidence>
<organism evidence="3 4">
    <name type="scientific">Prescottella agglutinans</name>
    <dbReference type="NCBI Taxonomy" id="1644129"/>
    <lineage>
        <taxon>Bacteria</taxon>
        <taxon>Bacillati</taxon>
        <taxon>Actinomycetota</taxon>
        <taxon>Actinomycetes</taxon>
        <taxon>Mycobacteriales</taxon>
        <taxon>Nocardiaceae</taxon>
        <taxon>Prescottella</taxon>
    </lineage>
</organism>
<dbReference type="EMBL" id="JARXVC010000011">
    <property type="protein sequence ID" value="MDH6282860.1"/>
    <property type="molecule type" value="Genomic_DNA"/>
</dbReference>
<feature type="domain" description="DUF7341" evidence="2">
    <location>
        <begin position="2"/>
        <end position="121"/>
    </location>
</feature>
<evidence type="ECO:0000259" key="1">
    <source>
        <dbReference type="Pfam" id="PF24029"/>
    </source>
</evidence>
<protein>
    <submittedName>
        <fullName evidence="3">Uncharacterized protein</fullName>
    </submittedName>
</protein>
<keyword evidence="4" id="KW-1185">Reference proteome</keyword>
<evidence type="ECO:0000259" key="2">
    <source>
        <dbReference type="Pfam" id="PF24030"/>
    </source>
</evidence>
<dbReference type="Pfam" id="PF24029">
    <property type="entry name" value="DUF7340"/>
    <property type="match status" value="1"/>
</dbReference>
<reference evidence="3 4" key="1">
    <citation type="submission" date="2023-04" db="EMBL/GenBank/DDBJ databases">
        <title>Forest soil microbial communities from Buena Vista Peninsula, Colon Province, Panama.</title>
        <authorList>
            <person name="Bouskill N."/>
        </authorList>
    </citation>
    <scope>NUCLEOTIDE SEQUENCE [LARGE SCALE GENOMIC DNA]</scope>
    <source>
        <strain evidence="3 4">CFH S0262</strain>
    </source>
</reference>
<sequence>MHDLVGMRTTQIATDGDGFRTVVGDSLYQVMSDSIQGLIRDQDSAAGWRSVPPVWTECSEWLRDVDLEVKAWWADGTGVNKATVNRLHALLDHSWGPDDVDQLRGYTDLIISWIRTANTLLDGDLTHKWELRAPCPACGTRTHLVTDSTGEKVRQFALQADMYGATCGACHYTWGPAFYEHLALTIGCETPAGVLE</sequence>
<name>A0ABT6MG39_9NOCA</name>
<comment type="caution">
    <text evidence="3">The sequence shown here is derived from an EMBL/GenBank/DDBJ whole genome shotgun (WGS) entry which is preliminary data.</text>
</comment>
<dbReference type="Proteomes" id="UP001160334">
    <property type="component" value="Unassembled WGS sequence"/>
</dbReference>
<evidence type="ECO:0000313" key="4">
    <source>
        <dbReference type="Proteomes" id="UP001160334"/>
    </source>
</evidence>
<dbReference type="InterPro" id="IPR055764">
    <property type="entry name" value="DUF7340"/>
</dbReference>
<gene>
    <name evidence="3" type="ORF">M2280_004097</name>
</gene>
<dbReference type="Pfam" id="PF24030">
    <property type="entry name" value="DUF7341"/>
    <property type="match status" value="1"/>
</dbReference>
<dbReference type="InterPro" id="IPR055765">
    <property type="entry name" value="DUF7341"/>
</dbReference>
<proteinExistence type="predicted"/>